<dbReference type="GO" id="GO:0003700">
    <property type="term" value="F:DNA-binding transcription factor activity"/>
    <property type="evidence" value="ECO:0007669"/>
    <property type="project" value="InterPro"/>
</dbReference>
<evidence type="ECO:0000259" key="3">
    <source>
        <dbReference type="PROSITE" id="PS50937"/>
    </source>
</evidence>
<dbReference type="InterPro" id="IPR009061">
    <property type="entry name" value="DNA-bd_dom_put_sf"/>
</dbReference>
<proteinExistence type="predicted"/>
<dbReference type="STRING" id="147645.A6J80_05415"/>
<feature type="domain" description="HTH merR-type" evidence="3">
    <location>
        <begin position="10"/>
        <end position="78"/>
    </location>
</feature>
<evidence type="ECO:0000313" key="4">
    <source>
        <dbReference type="EMBL" id="ARC35900.1"/>
    </source>
</evidence>
<dbReference type="RefSeq" id="WP_080620759.1">
    <property type="nucleotide sequence ID" value="NZ_CAWMZI010000001.1"/>
</dbReference>
<feature type="region of interest" description="Disordered" evidence="2">
    <location>
        <begin position="112"/>
        <end position="132"/>
    </location>
</feature>
<dbReference type="KEGG" id="pye:A6J80_05415"/>
<dbReference type="PANTHER" id="PTHR30204:SF15">
    <property type="entry name" value="BLL5018 PROTEIN"/>
    <property type="match status" value="1"/>
</dbReference>
<reference evidence="4" key="1">
    <citation type="submission" date="2017-12" db="EMBL/GenBank/DDBJ databases">
        <title>FDA dAtabase for Regulatory Grade micrObial Sequences (FDA-ARGOS): Supporting development and validation of Infectious Disease Dx tests.</title>
        <authorList>
            <person name="Campos J."/>
            <person name="Goldberg B."/>
            <person name="Tallon L."/>
            <person name="Sadzewicz L."/>
            <person name="Sengamalay N."/>
            <person name="Ott S."/>
            <person name="Godinez A."/>
            <person name="Nagaraj S."/>
            <person name="Vyas G."/>
            <person name="Aluvathingal J."/>
            <person name="Nadendla S."/>
            <person name="Geyer C."/>
            <person name="Nandy P."/>
            <person name="Hobson J."/>
            <person name="Sichtig H."/>
        </authorList>
    </citation>
    <scope>NUCLEOTIDE SEQUENCE</scope>
    <source>
        <strain evidence="4">FDAARGOS_252</strain>
    </source>
</reference>
<keyword evidence="5" id="KW-1185">Reference proteome</keyword>
<dbReference type="SUPFAM" id="SSF46955">
    <property type="entry name" value="Putative DNA-binding domain"/>
    <property type="match status" value="1"/>
</dbReference>
<feature type="region of interest" description="Disordered" evidence="2">
    <location>
        <begin position="149"/>
        <end position="170"/>
    </location>
</feature>
<keyword evidence="1" id="KW-0238">DNA-binding</keyword>
<dbReference type="InterPro" id="IPR047057">
    <property type="entry name" value="MerR_fam"/>
</dbReference>
<sequence>MDKSPDAFRSIGEVARLVGVAPHVLRYWETQFSQISPVKRSDGRRYYRPEDLRLIAGLCQVLREEGLSIRGARRLIASDRGSKLRQIGARRLGEIRGEFQTAAAQDGAVHDPFTAGSAQQAGDDQPPSPAADWLGRLCASAAFLHRARASGTPLPPGIAPLRDRLRQARG</sequence>
<dbReference type="eggNOG" id="COG0789">
    <property type="taxonomic scope" value="Bacteria"/>
</dbReference>
<gene>
    <name evidence="4" type="ORF">A6J80_05415</name>
</gene>
<dbReference type="InterPro" id="IPR000551">
    <property type="entry name" value="MerR-type_HTH_dom"/>
</dbReference>
<dbReference type="CDD" id="cd04765">
    <property type="entry name" value="HTH_MlrA-like_sg2"/>
    <property type="match status" value="1"/>
</dbReference>
<organism evidence="4 5">
    <name type="scientific">Paracoccus yeei</name>
    <dbReference type="NCBI Taxonomy" id="147645"/>
    <lineage>
        <taxon>Bacteria</taxon>
        <taxon>Pseudomonadati</taxon>
        <taxon>Pseudomonadota</taxon>
        <taxon>Alphaproteobacteria</taxon>
        <taxon>Rhodobacterales</taxon>
        <taxon>Paracoccaceae</taxon>
        <taxon>Paracoccus</taxon>
    </lineage>
</organism>
<dbReference type="Proteomes" id="UP000191257">
    <property type="component" value="Chromosome"/>
</dbReference>
<accession>A0A1V0GQ18</accession>
<dbReference type="EMBL" id="CP020442">
    <property type="protein sequence ID" value="ARC35900.1"/>
    <property type="molecule type" value="Genomic_DNA"/>
</dbReference>
<dbReference type="GO" id="GO:0003677">
    <property type="term" value="F:DNA binding"/>
    <property type="evidence" value="ECO:0007669"/>
    <property type="project" value="UniProtKB-KW"/>
</dbReference>
<evidence type="ECO:0000256" key="1">
    <source>
        <dbReference type="ARBA" id="ARBA00023125"/>
    </source>
</evidence>
<dbReference type="PANTHER" id="PTHR30204">
    <property type="entry name" value="REDOX-CYCLING DRUG-SENSING TRANSCRIPTIONAL ACTIVATOR SOXR"/>
    <property type="match status" value="1"/>
</dbReference>
<feature type="compositionally biased region" description="Basic and acidic residues" evidence="2">
    <location>
        <begin position="161"/>
        <end position="170"/>
    </location>
</feature>
<evidence type="ECO:0000256" key="2">
    <source>
        <dbReference type="SAM" id="MobiDB-lite"/>
    </source>
</evidence>
<dbReference type="Pfam" id="PF13411">
    <property type="entry name" value="MerR_1"/>
    <property type="match status" value="1"/>
</dbReference>
<name>A0A1V0GQ18_9RHOB</name>
<dbReference type="PROSITE" id="PS50937">
    <property type="entry name" value="HTH_MERR_2"/>
    <property type="match status" value="1"/>
</dbReference>
<protein>
    <submittedName>
        <fullName evidence="4">MerR family transcriptional regulator</fullName>
    </submittedName>
</protein>
<dbReference type="Gene3D" id="1.10.1660.10">
    <property type="match status" value="1"/>
</dbReference>
<evidence type="ECO:0000313" key="5">
    <source>
        <dbReference type="Proteomes" id="UP000191257"/>
    </source>
</evidence>
<dbReference type="AlphaFoldDB" id="A0A1V0GQ18"/>
<dbReference type="SMART" id="SM00422">
    <property type="entry name" value="HTH_MERR"/>
    <property type="match status" value="1"/>
</dbReference>